<dbReference type="PANTHER" id="PTHR12161:SF55">
    <property type="entry name" value="REGULATOR OF VPS4 ACTIVITY IN THE MVB PATHWAY PROTEIN"/>
    <property type="match status" value="1"/>
</dbReference>
<evidence type="ECO:0000256" key="1">
    <source>
        <dbReference type="ARBA" id="ARBA00005536"/>
    </source>
</evidence>
<gene>
    <name evidence="3" type="primary">DDB_G0289029_9</name>
    <name evidence="3" type="ORF">g.9979</name>
</gene>
<dbReference type="InterPro" id="IPR005061">
    <property type="entry name" value="Ist1"/>
</dbReference>
<dbReference type="FunFam" id="1.20.1260.60:FF:000003">
    <property type="entry name" value="IST1-like protein isoform A"/>
    <property type="match status" value="1"/>
</dbReference>
<protein>
    <submittedName>
        <fullName evidence="3">IST1-like protein</fullName>
    </submittedName>
</protein>
<feature type="region of interest" description="Disordered" evidence="2">
    <location>
        <begin position="293"/>
        <end position="453"/>
    </location>
</feature>
<sequence length="468" mass="52219">MPSEIKAAAASLRKLMGSALSLFLRGFNSSKCKTEAKLAVARIKLLRNRREVQVRQMRRDVAMLLDSHQESTARIRVEHVIREQNIMAANEIIELFCELIVVRLPIIAKQRDCPADLKEGISSLIFAAPRCSDVPELLRLRDIFEKKYGKDFVSAATDVRPESGVNRTLIQKLSVRTPSGEVKLKVMKDIAKEHQIQWDTTESELELLKPPEEQLQGSQSFLSASSMPVKPPLKTVQSGGEGTPMQSVHSSVPELRSSNDKDCVGYQFKDTFSAAQAAMELAEKATAAAQAAAHLAKQNSRKDDRNRFDNPVNVHESSQSTMNDGPRGSFMNSSQFSVSDEHLAKESKLPRGPHGTSYSRDDDEREGPAVGINNNKTQRRHSYNVRSVQHPEIRFDDSDGLDSECDEEVEMRRHSEGGHPPPNRPPPLPPSSHRQSSSKSTAVSRVHPKLPDYDELTARFEALRQSRS</sequence>
<feature type="compositionally biased region" description="Basic and acidic residues" evidence="2">
    <location>
        <begin position="339"/>
        <end position="349"/>
    </location>
</feature>
<dbReference type="Pfam" id="PF03398">
    <property type="entry name" value="Ist1"/>
    <property type="match status" value="1"/>
</dbReference>
<proteinExistence type="inferred from homology"/>
<evidence type="ECO:0000313" key="3">
    <source>
        <dbReference type="EMBL" id="JAT47187.1"/>
    </source>
</evidence>
<dbReference type="GO" id="GO:0015031">
    <property type="term" value="P:protein transport"/>
    <property type="evidence" value="ECO:0007669"/>
    <property type="project" value="InterPro"/>
</dbReference>
<dbReference type="EMBL" id="GDJX01020749">
    <property type="protein sequence ID" value="JAT47187.1"/>
    <property type="molecule type" value="Transcribed_RNA"/>
</dbReference>
<evidence type="ECO:0000256" key="2">
    <source>
        <dbReference type="SAM" id="MobiDB-lite"/>
    </source>
</evidence>
<feature type="compositionally biased region" description="Acidic residues" evidence="2">
    <location>
        <begin position="398"/>
        <end position="409"/>
    </location>
</feature>
<dbReference type="InterPro" id="IPR042277">
    <property type="entry name" value="IST1-like"/>
</dbReference>
<dbReference type="Gene3D" id="1.20.1260.60">
    <property type="entry name" value="Vacuolar protein sorting-associated protein Ist1"/>
    <property type="match status" value="1"/>
</dbReference>
<feature type="region of interest" description="Disordered" evidence="2">
    <location>
        <begin position="223"/>
        <end position="259"/>
    </location>
</feature>
<comment type="similarity">
    <text evidence="1">Belongs to the IST1 family.</text>
</comment>
<dbReference type="PANTHER" id="PTHR12161">
    <property type="entry name" value="IST1 FAMILY MEMBER"/>
    <property type="match status" value="1"/>
</dbReference>
<feature type="compositionally biased region" description="Low complexity" evidence="2">
    <location>
        <begin position="431"/>
        <end position="440"/>
    </location>
</feature>
<organism evidence="3">
    <name type="scientific">Anthurium amnicola</name>
    <dbReference type="NCBI Taxonomy" id="1678845"/>
    <lineage>
        <taxon>Eukaryota</taxon>
        <taxon>Viridiplantae</taxon>
        <taxon>Streptophyta</taxon>
        <taxon>Embryophyta</taxon>
        <taxon>Tracheophyta</taxon>
        <taxon>Spermatophyta</taxon>
        <taxon>Magnoliopsida</taxon>
        <taxon>Liliopsida</taxon>
        <taxon>Araceae</taxon>
        <taxon>Pothoideae</taxon>
        <taxon>Potheae</taxon>
        <taxon>Anthurium</taxon>
    </lineage>
</organism>
<name>A0A1D1XXT6_9ARAE</name>
<accession>A0A1D1XXT6</accession>
<dbReference type="AlphaFoldDB" id="A0A1D1XXT6"/>
<feature type="compositionally biased region" description="Pro residues" evidence="2">
    <location>
        <begin position="419"/>
        <end position="430"/>
    </location>
</feature>
<reference evidence="3" key="1">
    <citation type="submission" date="2015-07" db="EMBL/GenBank/DDBJ databases">
        <title>Transcriptome Assembly of Anthurium amnicola.</title>
        <authorList>
            <person name="Suzuki J."/>
        </authorList>
    </citation>
    <scope>NUCLEOTIDE SEQUENCE</scope>
</reference>